<keyword evidence="4" id="KW-1185">Reference proteome</keyword>
<dbReference type="AlphaFoldDB" id="A0A1Z4BNZ6"/>
<dbReference type="InterPro" id="IPR024623">
    <property type="entry name" value="YtxH"/>
</dbReference>
<sequence length="108" mass="11666">MAKTANVLLGLAAGTAIGVGLGILFAPDKGKNTREKIKDSVSDKAEKLKEQLERLTDSVKEKSAEFKGSLEDKVESLLSKSSYKAEDVITFLEKKLAALKEANAKLQK</sequence>
<keyword evidence="2" id="KW-0812">Transmembrane</keyword>
<dbReference type="Gene3D" id="1.20.120.20">
    <property type="entry name" value="Apolipoprotein"/>
    <property type="match status" value="1"/>
</dbReference>
<protein>
    <submittedName>
        <fullName evidence="3">YtxH domain-containing protein</fullName>
    </submittedName>
</protein>
<dbReference type="InterPro" id="IPR052928">
    <property type="entry name" value="Desiccation-related_membrane"/>
</dbReference>
<proteinExistence type="predicted"/>
<organism evidence="3 4">
    <name type="scientific">Capnocytophaga endodontalis</name>
    <dbReference type="NCBI Taxonomy" id="2708117"/>
    <lineage>
        <taxon>Bacteria</taxon>
        <taxon>Pseudomonadati</taxon>
        <taxon>Bacteroidota</taxon>
        <taxon>Flavobacteriia</taxon>
        <taxon>Flavobacteriales</taxon>
        <taxon>Flavobacteriaceae</taxon>
        <taxon>Capnocytophaga</taxon>
    </lineage>
</organism>
<accession>A0A1Z4BNZ6</accession>
<gene>
    <name evidence="3" type="ORF">CBG49_07995</name>
</gene>
<dbReference type="KEGG" id="capn:CBG49_07995"/>
<evidence type="ECO:0000256" key="2">
    <source>
        <dbReference type="SAM" id="Phobius"/>
    </source>
</evidence>
<dbReference type="EMBL" id="CP022022">
    <property type="protein sequence ID" value="ASF43019.1"/>
    <property type="molecule type" value="Genomic_DNA"/>
</dbReference>
<dbReference type="PANTHER" id="PTHR35792">
    <property type="entry name" value="GENERAL STRESS PROTEIN"/>
    <property type="match status" value="1"/>
</dbReference>
<feature type="transmembrane region" description="Helical" evidence="2">
    <location>
        <begin position="6"/>
        <end position="26"/>
    </location>
</feature>
<keyword evidence="2" id="KW-1133">Transmembrane helix</keyword>
<keyword evidence="1" id="KW-0175">Coiled coil</keyword>
<feature type="coiled-coil region" evidence="1">
    <location>
        <begin position="38"/>
        <end position="65"/>
    </location>
</feature>
<dbReference type="RefSeq" id="WP_009412249.1">
    <property type="nucleotide sequence ID" value="NZ_CP022022.1"/>
</dbReference>
<reference evidence="4" key="1">
    <citation type="submission" date="2017-06" db="EMBL/GenBank/DDBJ databases">
        <title>Complete genome sequence of Capnocytophaga sp. KCOM 1579 (=ChDC OS43) isolated from a human refractory periapical abscess lesion.</title>
        <authorList>
            <person name="Kook J.-K."/>
            <person name="Park S.-N."/>
            <person name="Lim Y.K."/>
            <person name="Roh H."/>
        </authorList>
    </citation>
    <scope>NUCLEOTIDE SEQUENCE [LARGE SCALE GENOMIC DNA]</scope>
    <source>
        <strain evidence="4">ChDC OS43</strain>
    </source>
</reference>
<dbReference type="PANTHER" id="PTHR35792:SF2">
    <property type="entry name" value="GENERAL STRESS PROTEIN"/>
    <property type="match status" value="1"/>
</dbReference>
<dbReference type="Proteomes" id="UP000197007">
    <property type="component" value="Chromosome"/>
</dbReference>
<dbReference type="Pfam" id="PF12732">
    <property type="entry name" value="YtxH"/>
    <property type="match status" value="1"/>
</dbReference>
<keyword evidence="2" id="KW-0472">Membrane</keyword>
<evidence type="ECO:0000313" key="4">
    <source>
        <dbReference type="Proteomes" id="UP000197007"/>
    </source>
</evidence>
<evidence type="ECO:0000256" key="1">
    <source>
        <dbReference type="SAM" id="Coils"/>
    </source>
</evidence>
<name>A0A1Z4BNZ6_9FLAO</name>
<evidence type="ECO:0000313" key="3">
    <source>
        <dbReference type="EMBL" id="ASF43019.1"/>
    </source>
</evidence>